<organism evidence="2 3">
    <name type="scientific">Priestia megaterium</name>
    <name type="common">Bacillus megaterium</name>
    <dbReference type="NCBI Taxonomy" id="1404"/>
    <lineage>
        <taxon>Bacteria</taxon>
        <taxon>Bacillati</taxon>
        <taxon>Bacillota</taxon>
        <taxon>Bacilli</taxon>
        <taxon>Bacillales</taxon>
        <taxon>Bacillaceae</taxon>
        <taxon>Priestia</taxon>
    </lineage>
</organism>
<dbReference type="AlphaFoldDB" id="A0A3D8WU99"/>
<evidence type="ECO:0000256" key="1">
    <source>
        <dbReference type="SAM" id="MobiDB-lite"/>
    </source>
</evidence>
<evidence type="ECO:0000313" key="3">
    <source>
        <dbReference type="Proteomes" id="UP000256519"/>
    </source>
</evidence>
<accession>A0A3D8WU99</accession>
<dbReference type="RefSeq" id="WP_116078468.1">
    <property type="nucleotide sequence ID" value="NZ_CP187630.1"/>
</dbReference>
<sequence>MKKGLDKLANEVFKMVGSKYAAPEVISKMSGQIIERHIDGVKVNEKRKVADTFARAILKADENNQRQQEEKLAKLRTRADWQALEDEYVGVKPTVTEDGRPICACWKCKRPVRKRSKYCSENCRNEQKMAVQRLKKHGTYLNTDEYKSLRAENAEKRERGRIVSYNDEYNYALLKKRAKKKAPGSDKIKGHKTNVTLPHTDGDKERLSGPVDEYKISPLLYKWYEATVRGTKKDVENVEKEIETWNNFTYRVEKEEARCAVVSSSVSQIG</sequence>
<protein>
    <submittedName>
        <fullName evidence="2">Uncharacterized protein</fullName>
    </submittedName>
</protein>
<feature type="region of interest" description="Disordered" evidence="1">
    <location>
        <begin position="180"/>
        <end position="208"/>
    </location>
</feature>
<name>A0A3D8WU99_PRIMG</name>
<gene>
    <name evidence="2" type="ORF">C3744_27755</name>
</gene>
<proteinExistence type="predicted"/>
<evidence type="ECO:0000313" key="2">
    <source>
        <dbReference type="EMBL" id="RDZ07202.1"/>
    </source>
</evidence>
<dbReference type="EMBL" id="PQWM01000054">
    <property type="protein sequence ID" value="RDZ07202.1"/>
    <property type="molecule type" value="Genomic_DNA"/>
</dbReference>
<comment type="caution">
    <text evidence="2">The sequence shown here is derived from an EMBL/GenBank/DDBJ whole genome shotgun (WGS) entry which is preliminary data.</text>
</comment>
<reference evidence="2 3" key="1">
    <citation type="journal article" date="2018" name="Appl. Environ. Microbiol.">
        <title>Antimicrobial susceptibility testing and tentative epidemiological cut-off values of five Bacillus species relevant for use as animal feed additives or for plant protection.</title>
        <authorList>
            <person name="Agerso Y."/>
            <person name="Stuer-Lauridsen B."/>
            <person name="Bjerre K."/>
            <person name="Jensen M.G."/>
            <person name="Johansen E."/>
            <person name="Bennedsen M."/>
            <person name="Brockmann E."/>
            <person name="Nielsen B."/>
        </authorList>
    </citation>
    <scope>NUCLEOTIDE SEQUENCE [LARGE SCALE GENOMIC DNA]</scope>
    <source>
        <strain evidence="2 3">CHCC20162</strain>
    </source>
</reference>
<dbReference type="Proteomes" id="UP000256519">
    <property type="component" value="Unassembled WGS sequence"/>
</dbReference>